<feature type="compositionally biased region" description="Polar residues" evidence="1">
    <location>
        <begin position="1"/>
        <end position="12"/>
    </location>
</feature>
<gene>
    <name evidence="2" type="ORF">NTJ_16096</name>
</gene>
<evidence type="ECO:0000256" key="1">
    <source>
        <dbReference type="SAM" id="MobiDB-lite"/>
    </source>
</evidence>
<organism evidence="2 3">
    <name type="scientific">Nesidiocoris tenuis</name>
    <dbReference type="NCBI Taxonomy" id="355587"/>
    <lineage>
        <taxon>Eukaryota</taxon>
        <taxon>Metazoa</taxon>
        <taxon>Ecdysozoa</taxon>
        <taxon>Arthropoda</taxon>
        <taxon>Hexapoda</taxon>
        <taxon>Insecta</taxon>
        <taxon>Pterygota</taxon>
        <taxon>Neoptera</taxon>
        <taxon>Paraneoptera</taxon>
        <taxon>Hemiptera</taxon>
        <taxon>Heteroptera</taxon>
        <taxon>Panheteroptera</taxon>
        <taxon>Cimicomorpha</taxon>
        <taxon>Miridae</taxon>
        <taxon>Dicyphina</taxon>
        <taxon>Nesidiocoris</taxon>
    </lineage>
</organism>
<dbReference type="EMBL" id="AP028923">
    <property type="protein sequence ID" value="BET03277.1"/>
    <property type="molecule type" value="Genomic_DNA"/>
</dbReference>
<keyword evidence="3" id="KW-1185">Reference proteome</keyword>
<proteinExistence type="predicted"/>
<accession>A0ABN7BIF4</accession>
<feature type="region of interest" description="Disordered" evidence="1">
    <location>
        <begin position="1"/>
        <end position="59"/>
    </location>
</feature>
<evidence type="ECO:0000313" key="2">
    <source>
        <dbReference type="EMBL" id="BET03277.1"/>
    </source>
</evidence>
<dbReference type="Proteomes" id="UP001307889">
    <property type="component" value="Chromosome 15"/>
</dbReference>
<name>A0ABN7BIF4_9HEMI</name>
<protein>
    <submittedName>
        <fullName evidence="2">Uncharacterized protein</fullName>
    </submittedName>
</protein>
<evidence type="ECO:0000313" key="3">
    <source>
        <dbReference type="Proteomes" id="UP001307889"/>
    </source>
</evidence>
<sequence length="74" mass="7865">MDSSDGQVGQNGRRSKSLARREIQPSTSRAQPDLGAKTRSAPVLMSGTQRKVENGANGGACSTAYQKQVIEKLC</sequence>
<reference evidence="2 3" key="1">
    <citation type="submission" date="2023-09" db="EMBL/GenBank/DDBJ databases">
        <title>Nesidiocoris tenuis whole genome shotgun sequence.</title>
        <authorList>
            <person name="Shibata T."/>
            <person name="Shimoda M."/>
            <person name="Kobayashi T."/>
            <person name="Uehara T."/>
        </authorList>
    </citation>
    <scope>NUCLEOTIDE SEQUENCE [LARGE SCALE GENOMIC DNA]</scope>
    <source>
        <strain evidence="2 3">Japan</strain>
    </source>
</reference>